<dbReference type="InterPro" id="IPR037069">
    <property type="entry name" value="AcylCoA_DH/ox_N_sf"/>
</dbReference>
<comment type="similarity">
    <text evidence="2">Belongs to the acyl-CoA dehydrogenase family.</text>
</comment>
<keyword evidence="5" id="KW-0560">Oxidoreductase</keyword>
<protein>
    <submittedName>
        <fullName evidence="8">Acyl-CoA dehydrogenase</fullName>
    </submittedName>
</protein>
<dbReference type="InterPro" id="IPR036250">
    <property type="entry name" value="AcylCo_DH-like_C"/>
</dbReference>
<dbReference type="GO" id="GO:0050660">
    <property type="term" value="F:flavin adenine dinucleotide binding"/>
    <property type="evidence" value="ECO:0007669"/>
    <property type="project" value="InterPro"/>
</dbReference>
<evidence type="ECO:0000256" key="2">
    <source>
        <dbReference type="ARBA" id="ARBA00009347"/>
    </source>
</evidence>
<evidence type="ECO:0000313" key="9">
    <source>
        <dbReference type="Proteomes" id="UP000184440"/>
    </source>
</evidence>
<dbReference type="Gene3D" id="1.10.540.10">
    <property type="entry name" value="Acyl-CoA dehydrogenase/oxidase, N-terminal domain"/>
    <property type="match status" value="1"/>
</dbReference>
<evidence type="ECO:0000259" key="7">
    <source>
        <dbReference type="Pfam" id="PF02771"/>
    </source>
</evidence>
<evidence type="ECO:0000256" key="3">
    <source>
        <dbReference type="ARBA" id="ARBA00022630"/>
    </source>
</evidence>
<dbReference type="InterPro" id="IPR009100">
    <property type="entry name" value="AcylCoA_DH/oxidase_NM_dom_sf"/>
</dbReference>
<dbReference type="InterPro" id="IPR013786">
    <property type="entry name" value="AcylCoA_DH/ox_N"/>
</dbReference>
<dbReference type="EMBL" id="FRCS01000006">
    <property type="protein sequence ID" value="SHN40136.1"/>
    <property type="molecule type" value="Genomic_DNA"/>
</dbReference>
<dbReference type="InterPro" id="IPR009075">
    <property type="entry name" value="AcylCo_DH/oxidase_C"/>
</dbReference>
<dbReference type="Pfam" id="PF00441">
    <property type="entry name" value="Acyl-CoA_dh_1"/>
    <property type="match status" value="1"/>
</dbReference>
<organism evidence="8 9">
    <name type="scientific">Cryptosporangium aurantiacum</name>
    <dbReference type="NCBI Taxonomy" id="134849"/>
    <lineage>
        <taxon>Bacteria</taxon>
        <taxon>Bacillati</taxon>
        <taxon>Actinomycetota</taxon>
        <taxon>Actinomycetes</taxon>
        <taxon>Cryptosporangiales</taxon>
        <taxon>Cryptosporangiaceae</taxon>
        <taxon>Cryptosporangium</taxon>
    </lineage>
</organism>
<dbReference type="STRING" id="134849.SAMN05443668_106437"/>
<dbReference type="AlphaFoldDB" id="A0A1M7R4R9"/>
<dbReference type="SUPFAM" id="SSF56645">
    <property type="entry name" value="Acyl-CoA dehydrogenase NM domain-like"/>
    <property type="match status" value="1"/>
</dbReference>
<dbReference type="PANTHER" id="PTHR43884:SF20">
    <property type="entry name" value="ACYL-COA DEHYDROGENASE FADE28"/>
    <property type="match status" value="1"/>
</dbReference>
<dbReference type="GO" id="GO:0003995">
    <property type="term" value="F:acyl-CoA dehydrogenase activity"/>
    <property type="evidence" value="ECO:0007669"/>
    <property type="project" value="TreeGrafter"/>
</dbReference>
<sequence length="344" mass="35914">MDLLPDVEERQIVDAIGAFLDDRLPLDRVRAHNDEPGDARPVSRAAWAGFAELGLFGLGLSEEAGGAGYGIAEELLVARELGRRLTPGPVVSTVLAAHLAAAAGNTALVAELTGDDAPAALAEPFRDPRARGGAAVSGRFLVSDRPGARYVLAVVESDFALLRAADLPPTTLVQGLDRGVRLTLADLDGARPVVHGRYPALRWRAEVLTAATSCGVAEAARDRSVAYAGTRRQFGRPIGAFQAVAHRCAEMGVRCESATAQTIYAGLVLAEGREDAAFQAAAAKLVATAAAVDNAADDVQNHGGMGFTDESGAHLFLRRARLLEHRFGAGPVHAGRLLTEPAPG</sequence>
<evidence type="ECO:0000256" key="5">
    <source>
        <dbReference type="ARBA" id="ARBA00023002"/>
    </source>
</evidence>
<proteinExistence type="inferred from homology"/>
<dbReference type="SUPFAM" id="SSF47203">
    <property type="entry name" value="Acyl-CoA dehydrogenase C-terminal domain-like"/>
    <property type="match status" value="1"/>
</dbReference>
<keyword evidence="3" id="KW-0285">Flavoprotein</keyword>
<reference evidence="8 9" key="1">
    <citation type="submission" date="2016-11" db="EMBL/GenBank/DDBJ databases">
        <authorList>
            <person name="Jaros S."/>
            <person name="Januszkiewicz K."/>
            <person name="Wedrychowicz H."/>
        </authorList>
    </citation>
    <scope>NUCLEOTIDE SEQUENCE [LARGE SCALE GENOMIC DNA]</scope>
    <source>
        <strain evidence="8 9">DSM 46144</strain>
    </source>
</reference>
<feature type="domain" description="Acyl-CoA dehydrogenase/oxidase N-terminal" evidence="7">
    <location>
        <begin position="8"/>
        <end position="106"/>
    </location>
</feature>
<evidence type="ECO:0000256" key="4">
    <source>
        <dbReference type="ARBA" id="ARBA00022827"/>
    </source>
</evidence>
<keyword evidence="4" id="KW-0274">FAD</keyword>
<dbReference type="Gene3D" id="1.20.140.10">
    <property type="entry name" value="Butyryl-CoA Dehydrogenase, subunit A, domain 3"/>
    <property type="match status" value="1"/>
</dbReference>
<dbReference type="PANTHER" id="PTHR43884">
    <property type="entry name" value="ACYL-COA DEHYDROGENASE"/>
    <property type="match status" value="1"/>
</dbReference>
<feature type="domain" description="Acyl-CoA dehydrogenase/oxidase C-terminal" evidence="6">
    <location>
        <begin position="208"/>
        <end position="332"/>
    </location>
</feature>
<keyword evidence="9" id="KW-1185">Reference proteome</keyword>
<dbReference type="Pfam" id="PF02771">
    <property type="entry name" value="Acyl-CoA_dh_N"/>
    <property type="match status" value="1"/>
</dbReference>
<comment type="cofactor">
    <cofactor evidence="1">
        <name>FAD</name>
        <dbReference type="ChEBI" id="CHEBI:57692"/>
    </cofactor>
</comment>
<evidence type="ECO:0000313" key="8">
    <source>
        <dbReference type="EMBL" id="SHN40136.1"/>
    </source>
</evidence>
<name>A0A1M7R4R9_9ACTN</name>
<evidence type="ECO:0000256" key="1">
    <source>
        <dbReference type="ARBA" id="ARBA00001974"/>
    </source>
</evidence>
<dbReference type="RefSeq" id="WP_073259770.1">
    <property type="nucleotide sequence ID" value="NZ_FRCS01000006.1"/>
</dbReference>
<gene>
    <name evidence="8" type="ORF">SAMN05443668_106437</name>
</gene>
<evidence type="ECO:0000259" key="6">
    <source>
        <dbReference type="Pfam" id="PF00441"/>
    </source>
</evidence>
<accession>A0A1M7R4R9</accession>
<dbReference type="Proteomes" id="UP000184440">
    <property type="component" value="Unassembled WGS sequence"/>
</dbReference>